<dbReference type="InterPro" id="IPR014721">
    <property type="entry name" value="Ribsml_uS5_D2-typ_fold_subgr"/>
</dbReference>
<dbReference type="Proteomes" id="UP000287601">
    <property type="component" value="Chromosome"/>
</dbReference>
<dbReference type="InterPro" id="IPR027417">
    <property type="entry name" value="P-loop_NTPase"/>
</dbReference>
<dbReference type="InterPro" id="IPR001208">
    <property type="entry name" value="MCM_dom"/>
</dbReference>
<feature type="domain" description="AAA+ ATPase" evidence="4">
    <location>
        <begin position="214"/>
        <end position="397"/>
    </location>
</feature>
<keyword evidence="6" id="KW-1185">Reference proteome</keyword>
<dbReference type="EMBL" id="CP035281">
    <property type="protein sequence ID" value="QAT43207.1"/>
    <property type="molecule type" value="Genomic_DNA"/>
</dbReference>
<dbReference type="InterPro" id="IPR020568">
    <property type="entry name" value="Ribosomal_Su5_D2-typ_SF"/>
</dbReference>
<dbReference type="SMART" id="SM00382">
    <property type="entry name" value="AAA"/>
    <property type="match status" value="1"/>
</dbReference>
<dbReference type="InterPro" id="IPR000523">
    <property type="entry name" value="Mg_chelatse_chII-like_cat_dom"/>
</dbReference>
<dbReference type="InterPro" id="IPR004482">
    <property type="entry name" value="Mg_chelat-rel"/>
</dbReference>
<dbReference type="Pfam" id="PF01078">
    <property type="entry name" value="Mg_chelatase"/>
    <property type="match status" value="1"/>
</dbReference>
<dbReference type="NCBIfam" id="TIGR00368">
    <property type="entry name" value="YifB family Mg chelatase-like AAA ATPase"/>
    <property type="match status" value="1"/>
</dbReference>
<evidence type="ECO:0000313" key="5">
    <source>
        <dbReference type="EMBL" id="QAT43207.1"/>
    </source>
</evidence>
<evidence type="ECO:0000256" key="2">
    <source>
        <dbReference type="ARBA" id="ARBA00022741"/>
    </source>
</evidence>
<dbReference type="OrthoDB" id="9813147at2"/>
<evidence type="ECO:0000313" key="6">
    <source>
        <dbReference type="Proteomes" id="UP000287601"/>
    </source>
</evidence>
<reference evidence="5 6" key="1">
    <citation type="submission" date="2019-01" db="EMBL/GenBank/DDBJ databases">
        <title>Draft genomes of a novel of Aminipila strains.</title>
        <authorList>
            <person name="Ma S."/>
        </authorList>
    </citation>
    <scope>NUCLEOTIDE SEQUENCE [LARGE SCALE GENOMIC DNA]</scope>
    <source>
        <strain evidence="6">JN-39</strain>
    </source>
</reference>
<dbReference type="InterPro" id="IPR045006">
    <property type="entry name" value="CHLI-like"/>
</dbReference>
<dbReference type="GO" id="GO:0005524">
    <property type="term" value="F:ATP binding"/>
    <property type="evidence" value="ECO:0007669"/>
    <property type="project" value="UniProtKB-KW"/>
</dbReference>
<dbReference type="InterPro" id="IPR003593">
    <property type="entry name" value="AAA+_ATPase"/>
</dbReference>
<dbReference type="SUPFAM" id="SSF54211">
    <property type="entry name" value="Ribosomal protein S5 domain 2-like"/>
    <property type="match status" value="1"/>
</dbReference>
<evidence type="ECO:0000256" key="3">
    <source>
        <dbReference type="ARBA" id="ARBA00022840"/>
    </source>
</evidence>
<dbReference type="PRINTS" id="PR01657">
    <property type="entry name" value="MCMFAMILY"/>
</dbReference>
<accession>A0A410PWA9</accession>
<dbReference type="InterPro" id="IPR025158">
    <property type="entry name" value="Mg_chelat-rel_C"/>
</dbReference>
<keyword evidence="3 5" id="KW-0067">ATP-binding</keyword>
<dbReference type="PANTHER" id="PTHR32039:SF7">
    <property type="entry name" value="COMPETENCE PROTEIN COMM"/>
    <property type="match status" value="1"/>
</dbReference>
<proteinExistence type="inferred from homology"/>
<dbReference type="AlphaFoldDB" id="A0A410PWA9"/>
<sequence>MLSTVYTGTLHGLESQLVSVETDLAPGLPFLAMVGLPDITVREAKERIRSAIINSGYMFPAKRITVNLSPANTKKEGSHFDLPIAVGLLVSIGVIKEYAVKDYAFIGELSLTGCIHRVDGALPLVIGLKKCGIHKIILPADNAAEASPVKGVELYPAENLNMLVEHFDRTKEIFLYRKRNEMGYNKKERNHVLDYSDVAGQEQVKRAVMICCAGGHGMLLMGPPGSGKSMIAKRIPTVMPEMTYEECLEVTKIYSIGGRLSKALPMITDRPFRAPHHTVTGAALIGGGNKPMPGELSLAHLGVLFLDEFPEFNKNVLEMLRQPLEDSWVTIARSGGNFSFPCQVMLVAASNPCPCGYLGSRMHPCTCSQSQIHRYKSKISGPLLDRIDLHVPVLPVNYTDLSQKEKASFISSSDMRREVEKARERQLERYRKHSILFNAQLTSSLMKQYCKLDEKSEELMKSAFKTLSLSARAYSRVIKISRTIADLENSENIQPVHVAEALSYRVPDRNTKEFGE</sequence>
<comment type="similarity">
    <text evidence="1">Belongs to the Mg-chelatase subunits D/I family. ComM subfamily.</text>
</comment>
<dbReference type="RefSeq" id="WP_128745853.1">
    <property type="nucleotide sequence ID" value="NZ_CP035281.1"/>
</dbReference>
<dbReference type="Gene3D" id="3.30.230.10">
    <property type="match status" value="1"/>
</dbReference>
<dbReference type="KEGG" id="amij:EQM06_08230"/>
<dbReference type="SUPFAM" id="SSF52540">
    <property type="entry name" value="P-loop containing nucleoside triphosphate hydrolases"/>
    <property type="match status" value="1"/>
</dbReference>
<dbReference type="PANTHER" id="PTHR32039">
    <property type="entry name" value="MAGNESIUM-CHELATASE SUBUNIT CHLI"/>
    <property type="match status" value="1"/>
</dbReference>
<gene>
    <name evidence="5" type="ORF">EQM06_08230</name>
</gene>
<name>A0A410PWA9_9FIRM</name>
<dbReference type="GO" id="GO:0003677">
    <property type="term" value="F:DNA binding"/>
    <property type="evidence" value="ECO:0007669"/>
    <property type="project" value="InterPro"/>
</dbReference>
<keyword evidence="2" id="KW-0547">Nucleotide-binding</keyword>
<dbReference type="Gene3D" id="3.40.50.300">
    <property type="entry name" value="P-loop containing nucleotide triphosphate hydrolases"/>
    <property type="match status" value="1"/>
</dbReference>
<dbReference type="Pfam" id="PF13541">
    <property type="entry name" value="ChlI"/>
    <property type="match status" value="1"/>
</dbReference>
<evidence type="ECO:0000256" key="1">
    <source>
        <dbReference type="ARBA" id="ARBA00006354"/>
    </source>
</evidence>
<dbReference type="Pfam" id="PF13335">
    <property type="entry name" value="Mg_chelatase_C"/>
    <property type="match status" value="1"/>
</dbReference>
<evidence type="ECO:0000259" key="4">
    <source>
        <dbReference type="SMART" id="SM00382"/>
    </source>
</evidence>
<protein>
    <submittedName>
        <fullName evidence="5">ATP-binding protein</fullName>
    </submittedName>
</protein>
<organism evidence="5 6">
    <name type="scientific">Aminipila luticellarii</name>
    <dbReference type="NCBI Taxonomy" id="2507160"/>
    <lineage>
        <taxon>Bacteria</taxon>
        <taxon>Bacillati</taxon>
        <taxon>Bacillota</taxon>
        <taxon>Clostridia</taxon>
        <taxon>Peptostreptococcales</taxon>
        <taxon>Anaerovoracaceae</taxon>
        <taxon>Aminipila</taxon>
    </lineage>
</organism>